<dbReference type="InterPro" id="IPR036397">
    <property type="entry name" value="RNaseH_sf"/>
</dbReference>
<dbReference type="GO" id="GO:0008408">
    <property type="term" value="F:3'-5' exonuclease activity"/>
    <property type="evidence" value="ECO:0007669"/>
    <property type="project" value="TreeGrafter"/>
</dbReference>
<dbReference type="AlphaFoldDB" id="A0A366KNA3"/>
<reference evidence="5 6" key="1">
    <citation type="submission" date="2018-07" db="EMBL/GenBank/DDBJ databases">
        <title>A draft genome of a endophytic bacteria, a new species of Pedobacter.</title>
        <authorList>
            <person name="Zhang Z.D."/>
            <person name="Chen Z.J."/>
        </authorList>
    </citation>
    <scope>NUCLEOTIDE SEQUENCE [LARGE SCALE GENOMIC DNA]</scope>
    <source>
        <strain evidence="5 6">RS10</strain>
    </source>
</reference>
<evidence type="ECO:0000256" key="3">
    <source>
        <dbReference type="ARBA" id="ARBA00022839"/>
    </source>
</evidence>
<accession>A0A366KNA3</accession>
<evidence type="ECO:0000313" key="6">
    <source>
        <dbReference type="Proteomes" id="UP000252081"/>
    </source>
</evidence>
<comment type="caution">
    <text evidence="5">The sequence shown here is derived from an EMBL/GenBank/DDBJ whole genome shotgun (WGS) entry which is preliminary data.</text>
</comment>
<organism evidence="5 6">
    <name type="scientific">Pedobacter miscanthi</name>
    <dbReference type="NCBI Taxonomy" id="2259170"/>
    <lineage>
        <taxon>Bacteria</taxon>
        <taxon>Pseudomonadati</taxon>
        <taxon>Bacteroidota</taxon>
        <taxon>Sphingobacteriia</taxon>
        <taxon>Sphingobacteriales</taxon>
        <taxon>Sphingobacteriaceae</taxon>
        <taxon>Pedobacter</taxon>
    </lineage>
</organism>
<dbReference type="InterPro" id="IPR013520">
    <property type="entry name" value="Ribonucl_H"/>
</dbReference>
<dbReference type="Pfam" id="PF00929">
    <property type="entry name" value="RNase_T"/>
    <property type="match status" value="1"/>
</dbReference>
<keyword evidence="2" id="KW-0378">Hydrolase</keyword>
<protein>
    <submittedName>
        <fullName evidence="5">3'-5' exonuclease</fullName>
    </submittedName>
</protein>
<dbReference type="EMBL" id="QNQU01000025">
    <property type="protein sequence ID" value="RBQ03161.1"/>
    <property type="molecule type" value="Genomic_DNA"/>
</dbReference>
<dbReference type="SMART" id="SM00479">
    <property type="entry name" value="EXOIII"/>
    <property type="match status" value="1"/>
</dbReference>
<dbReference type="Proteomes" id="UP000252081">
    <property type="component" value="Unassembled WGS sequence"/>
</dbReference>
<keyword evidence="3 5" id="KW-0269">Exonuclease</keyword>
<keyword evidence="6" id="KW-1185">Reference proteome</keyword>
<feature type="domain" description="Exonuclease" evidence="4">
    <location>
        <begin position="15"/>
        <end position="201"/>
    </location>
</feature>
<dbReference type="PANTHER" id="PTHR30231">
    <property type="entry name" value="DNA POLYMERASE III SUBUNIT EPSILON"/>
    <property type="match status" value="1"/>
</dbReference>
<evidence type="ECO:0000313" key="5">
    <source>
        <dbReference type="EMBL" id="RBQ03161.1"/>
    </source>
</evidence>
<evidence type="ECO:0000256" key="2">
    <source>
        <dbReference type="ARBA" id="ARBA00022801"/>
    </source>
</evidence>
<evidence type="ECO:0000259" key="4">
    <source>
        <dbReference type="SMART" id="SM00479"/>
    </source>
</evidence>
<evidence type="ECO:0000256" key="1">
    <source>
        <dbReference type="ARBA" id="ARBA00022722"/>
    </source>
</evidence>
<sequence length="234" mass="27476">MKGEHLPNHLKLQEYFLVVDTETSGLPKNWSAPYSSEKNWPHIIQIAWIIYDQYHQEIKRENHYINNIGVKIDKAALKVHHIDAEYLQTNGEDKEKVMLAFADDIEKYHPLVIGHFIELEYHMVNVELHRLDRKNIFKDLVFFCTMKASAPYITNTVISYLKLDKFYTVLFSKVPENVHNALSDALNTAKIFFHLLETGKISLTSAYHQEHTFNKEKRKPFSLKKIIQGFFNGR</sequence>
<dbReference type="GO" id="GO:0003676">
    <property type="term" value="F:nucleic acid binding"/>
    <property type="evidence" value="ECO:0007669"/>
    <property type="project" value="InterPro"/>
</dbReference>
<dbReference type="InterPro" id="IPR012337">
    <property type="entry name" value="RNaseH-like_sf"/>
</dbReference>
<dbReference type="PANTHER" id="PTHR30231:SF4">
    <property type="entry name" value="PROTEIN NEN2"/>
    <property type="match status" value="1"/>
</dbReference>
<gene>
    <name evidence="5" type="ORF">DRW42_23325</name>
</gene>
<dbReference type="CDD" id="cd06127">
    <property type="entry name" value="DEDDh"/>
    <property type="match status" value="1"/>
</dbReference>
<proteinExistence type="predicted"/>
<dbReference type="SUPFAM" id="SSF53098">
    <property type="entry name" value="Ribonuclease H-like"/>
    <property type="match status" value="1"/>
</dbReference>
<dbReference type="Gene3D" id="3.30.420.10">
    <property type="entry name" value="Ribonuclease H-like superfamily/Ribonuclease H"/>
    <property type="match status" value="1"/>
</dbReference>
<name>A0A366KNA3_9SPHI</name>
<keyword evidence="1" id="KW-0540">Nuclease</keyword>
<dbReference type="GO" id="GO:0006259">
    <property type="term" value="P:DNA metabolic process"/>
    <property type="evidence" value="ECO:0007669"/>
    <property type="project" value="UniProtKB-ARBA"/>
</dbReference>